<evidence type="ECO:0000259" key="2">
    <source>
        <dbReference type="Pfam" id="PF03795"/>
    </source>
</evidence>
<organism evidence="3 4">
    <name type="scientific">Chitinophaga niastensis</name>
    <dbReference type="NCBI Taxonomy" id="536980"/>
    <lineage>
        <taxon>Bacteria</taxon>
        <taxon>Pseudomonadati</taxon>
        <taxon>Bacteroidota</taxon>
        <taxon>Chitinophagia</taxon>
        <taxon>Chitinophagales</taxon>
        <taxon>Chitinophagaceae</taxon>
        <taxon>Chitinophaga</taxon>
    </lineage>
</organism>
<evidence type="ECO:0000313" key="4">
    <source>
        <dbReference type="Proteomes" id="UP000240971"/>
    </source>
</evidence>
<keyword evidence="4" id="KW-1185">Reference proteome</keyword>
<dbReference type="SUPFAM" id="SSF54909">
    <property type="entry name" value="Dimeric alpha+beta barrel"/>
    <property type="match status" value="1"/>
</dbReference>
<dbReference type="InterPro" id="IPR005545">
    <property type="entry name" value="YCII"/>
</dbReference>
<dbReference type="PANTHER" id="PTHR35174:SF1">
    <property type="entry name" value="BLL0086 PROTEIN"/>
    <property type="match status" value="1"/>
</dbReference>
<comment type="similarity">
    <text evidence="1">Belongs to the YciI family.</text>
</comment>
<evidence type="ECO:0000256" key="1">
    <source>
        <dbReference type="ARBA" id="ARBA00007689"/>
    </source>
</evidence>
<evidence type="ECO:0000313" key="3">
    <source>
        <dbReference type="EMBL" id="PSL44333.1"/>
    </source>
</evidence>
<feature type="domain" description="YCII-related" evidence="2">
    <location>
        <begin position="18"/>
        <end position="113"/>
    </location>
</feature>
<dbReference type="InterPro" id="IPR011008">
    <property type="entry name" value="Dimeric_a/b-barrel"/>
</dbReference>
<dbReference type="RefSeq" id="WP_106530612.1">
    <property type="nucleotide sequence ID" value="NZ_PYAW01000006.1"/>
</dbReference>
<sequence>MAEYLLIFRGGDAAREEEQQSPERWQAHMEKWMQWMGALTEQGKFVGAQPLKVAGRVVTGTGKVVTDGPFVEGKEMVGGYLICKAESLEEAVEISKGCPVLEHDGIVEVREINSLAH</sequence>
<gene>
    <name evidence="3" type="ORF">CLV51_106199</name>
</gene>
<dbReference type="Pfam" id="PF03795">
    <property type="entry name" value="YCII"/>
    <property type="match status" value="1"/>
</dbReference>
<dbReference type="PANTHER" id="PTHR35174">
    <property type="entry name" value="BLL7171 PROTEIN-RELATED"/>
    <property type="match status" value="1"/>
</dbReference>
<comment type="caution">
    <text evidence="3">The sequence shown here is derived from an EMBL/GenBank/DDBJ whole genome shotgun (WGS) entry which is preliminary data.</text>
</comment>
<reference evidence="3 4" key="1">
    <citation type="submission" date="2018-03" db="EMBL/GenBank/DDBJ databases">
        <title>Genomic Encyclopedia of Archaeal and Bacterial Type Strains, Phase II (KMG-II): from individual species to whole genera.</title>
        <authorList>
            <person name="Goeker M."/>
        </authorList>
    </citation>
    <scope>NUCLEOTIDE SEQUENCE [LARGE SCALE GENOMIC DNA]</scope>
    <source>
        <strain evidence="3 4">DSM 24859</strain>
    </source>
</reference>
<dbReference type="AlphaFoldDB" id="A0A2P8HDN8"/>
<dbReference type="EMBL" id="PYAW01000006">
    <property type="protein sequence ID" value="PSL44333.1"/>
    <property type="molecule type" value="Genomic_DNA"/>
</dbReference>
<protein>
    <recommendedName>
        <fullName evidence="2">YCII-related domain-containing protein</fullName>
    </recommendedName>
</protein>
<dbReference type="OrthoDB" id="7782105at2"/>
<proteinExistence type="inferred from homology"/>
<name>A0A2P8HDN8_CHINA</name>
<dbReference type="Gene3D" id="3.30.70.1060">
    <property type="entry name" value="Dimeric alpha+beta barrel"/>
    <property type="match status" value="1"/>
</dbReference>
<accession>A0A2P8HDN8</accession>
<dbReference type="Proteomes" id="UP000240971">
    <property type="component" value="Unassembled WGS sequence"/>
</dbReference>